<dbReference type="InterPro" id="IPR017853">
    <property type="entry name" value="GH"/>
</dbReference>
<dbReference type="Gene3D" id="2.150.10.10">
    <property type="entry name" value="Serralysin-like metalloprotease, C-terminal"/>
    <property type="match status" value="1"/>
</dbReference>
<dbReference type="SUPFAM" id="SSF51120">
    <property type="entry name" value="beta-Roll"/>
    <property type="match status" value="1"/>
</dbReference>
<dbReference type="Pfam" id="PF00353">
    <property type="entry name" value="HemolysinCabind"/>
    <property type="match status" value="1"/>
</dbReference>
<dbReference type="EMBL" id="CP067140">
    <property type="protein sequence ID" value="WCR04708.1"/>
    <property type="molecule type" value="Genomic_DNA"/>
</dbReference>
<evidence type="ECO:0000256" key="1">
    <source>
        <dbReference type="SAM" id="MobiDB-lite"/>
    </source>
</evidence>
<accession>A0AA45W4X0</accession>
<dbReference type="InterPro" id="IPR011049">
    <property type="entry name" value="Serralysin-like_metalloprot_C"/>
</dbReference>
<feature type="compositionally biased region" description="Acidic residues" evidence="1">
    <location>
        <begin position="571"/>
        <end position="584"/>
    </location>
</feature>
<dbReference type="Gene3D" id="3.20.20.80">
    <property type="entry name" value="Glycosidases"/>
    <property type="match status" value="1"/>
</dbReference>
<feature type="region of interest" description="Disordered" evidence="1">
    <location>
        <begin position="571"/>
        <end position="645"/>
    </location>
</feature>
<evidence type="ECO:0000313" key="2">
    <source>
        <dbReference type="EMBL" id="SIS88651.1"/>
    </source>
</evidence>
<evidence type="ECO:0008006" key="6">
    <source>
        <dbReference type="Google" id="ProtNLM"/>
    </source>
</evidence>
<organism evidence="2 4">
    <name type="scientific">Paracoccus saliphilus</name>
    <dbReference type="NCBI Taxonomy" id="405559"/>
    <lineage>
        <taxon>Bacteria</taxon>
        <taxon>Pseudomonadati</taxon>
        <taxon>Pseudomonadota</taxon>
        <taxon>Alphaproteobacteria</taxon>
        <taxon>Rhodobacterales</taxon>
        <taxon>Paracoccaceae</taxon>
        <taxon>Paracoccus</taxon>
    </lineage>
</organism>
<evidence type="ECO:0000313" key="3">
    <source>
        <dbReference type="EMBL" id="WCR04708.1"/>
    </source>
</evidence>
<reference evidence="2 4" key="1">
    <citation type="submission" date="2017-01" db="EMBL/GenBank/DDBJ databases">
        <authorList>
            <person name="Varghese N."/>
            <person name="Submissions S."/>
        </authorList>
    </citation>
    <scope>NUCLEOTIDE SEQUENCE [LARGE SCALE GENOMIC DNA]</scope>
    <source>
        <strain evidence="2 4">DSM 18447</strain>
    </source>
</reference>
<evidence type="ECO:0000313" key="5">
    <source>
        <dbReference type="Proteomes" id="UP001215549"/>
    </source>
</evidence>
<name>A0AA45W4X0_9RHOB</name>
<sequence length="664" mass="70396">MANAGAHLNIINIQVRAEDKLAQDKASGVFVQNREAFDKHYLAFGDHQVQPLGYTPAMVERLAAALPAVNTFRIGFNENAFDGNGNLHADYEAFLQDSLDNGKNLIFTYAGYGAAYLGEEKGMTAGRLEKALDGEYLDRLQTGWTRFGDWLERNPEMKPAIVGLEIMNEPASYAAAADLAKAEGGPGLAHYTGLYAEHMSETAAIIDGFYDGDIYVGAWGWSAQFEPLAETGENGVSVIDRLRADIGEDLVWSVHHYPGWGNIGGSSSAEREQDWAEFISVVDGDPIVLTETNSFGETTNHPDSDHAPDFQYSRMLGWFAENDIAVAWFPGANTGGSGLAYIGEKGEIEIRHQDSYAAAMNAFTADSDLEGDGEVQVIDARLRNEKTASDHDPESRFDPVEKLGLGLGSDGDDRIIGTKGANNFLYGQDGDDVLIGADHDDYLYGQGGDDRLIATGAISVLDGGGGGDVLKLGGEEVIATGSAGNDSFVLDGAQRITIADFEIDRDVLSVGDLFADLQEFESALEVVPGETDDHPGDLLITAPDGTIITILMGGNLAIDPSQWVKEFLAEDGEPDSGQDDGSEADDGKTPDPRVSAKSVQDVTPEDEEELPLSLAPAEMRDESGGENGDGEDDSDDSSGGMGGALAGLGLAGALLVAALSGGMS</sequence>
<gene>
    <name evidence="3" type="ORF">JHX88_08320</name>
    <name evidence="2" type="ORF">SAMN05421772_107175</name>
</gene>
<reference evidence="3 5" key="2">
    <citation type="submission" date="2021-01" db="EMBL/GenBank/DDBJ databases">
        <title>Biogeographic distribution of Paracoccus.</title>
        <authorList>
            <person name="Hollensteiner J."/>
            <person name="Leineberger J."/>
            <person name="Brinkhoff T."/>
            <person name="Daniel R."/>
        </authorList>
    </citation>
    <scope>NUCLEOTIDE SEQUENCE [LARGE SCALE GENOMIC DNA]</scope>
    <source>
        <strain evidence="3 5">DSM 18447</strain>
    </source>
</reference>
<dbReference type="AlphaFoldDB" id="A0AA45W4X0"/>
<dbReference type="InterPro" id="IPR001343">
    <property type="entry name" value="Hemolysn_Ca-bd"/>
</dbReference>
<dbReference type="RefSeq" id="WP_076526235.1">
    <property type="nucleotide sequence ID" value="NZ_CP067140.1"/>
</dbReference>
<evidence type="ECO:0000313" key="4">
    <source>
        <dbReference type="Proteomes" id="UP000186216"/>
    </source>
</evidence>
<protein>
    <recommendedName>
        <fullName evidence="6">Hemolysin-type calcium-binding repeat-containing protein</fullName>
    </recommendedName>
</protein>
<keyword evidence="5" id="KW-1185">Reference proteome</keyword>
<dbReference type="SUPFAM" id="SSF51445">
    <property type="entry name" value="(Trans)glycosidases"/>
    <property type="match status" value="1"/>
</dbReference>
<dbReference type="PRINTS" id="PR00313">
    <property type="entry name" value="CABNDNGRPT"/>
</dbReference>
<dbReference type="EMBL" id="FTOU01000007">
    <property type="protein sequence ID" value="SIS88651.1"/>
    <property type="molecule type" value="Genomic_DNA"/>
</dbReference>
<proteinExistence type="predicted"/>
<dbReference type="Proteomes" id="UP001215549">
    <property type="component" value="Chromosome"/>
</dbReference>
<dbReference type="Proteomes" id="UP000186216">
    <property type="component" value="Unassembled WGS sequence"/>
</dbReference>